<dbReference type="InterPro" id="IPR001466">
    <property type="entry name" value="Beta-lactam-related"/>
</dbReference>
<evidence type="ECO:0000313" key="2">
    <source>
        <dbReference type="EMBL" id="MCV9387783.1"/>
    </source>
</evidence>
<dbReference type="InterPro" id="IPR012338">
    <property type="entry name" value="Beta-lactam/transpept-like"/>
</dbReference>
<accession>A0ABT3CVS6</accession>
<keyword evidence="3" id="KW-1185">Reference proteome</keyword>
<evidence type="ECO:0000259" key="1">
    <source>
        <dbReference type="Pfam" id="PF00144"/>
    </source>
</evidence>
<dbReference type="Pfam" id="PF00144">
    <property type="entry name" value="Beta-lactamase"/>
    <property type="match status" value="1"/>
</dbReference>
<feature type="domain" description="Beta-lactamase-related" evidence="1">
    <location>
        <begin position="41"/>
        <end position="311"/>
    </location>
</feature>
<dbReference type="PANTHER" id="PTHR43283">
    <property type="entry name" value="BETA-LACTAMASE-RELATED"/>
    <property type="match status" value="1"/>
</dbReference>
<proteinExistence type="predicted"/>
<gene>
    <name evidence="2" type="ORF">N7U62_13960</name>
</gene>
<evidence type="ECO:0000313" key="3">
    <source>
        <dbReference type="Proteomes" id="UP001300692"/>
    </source>
</evidence>
<dbReference type="EMBL" id="JAOYOD010000001">
    <property type="protein sequence ID" value="MCV9387783.1"/>
    <property type="molecule type" value="Genomic_DNA"/>
</dbReference>
<dbReference type="PANTHER" id="PTHR43283:SF7">
    <property type="entry name" value="BETA-LACTAMASE-RELATED DOMAIN-CONTAINING PROTEIN"/>
    <property type="match status" value="1"/>
</dbReference>
<name>A0ABT3CVS6_9BACT</name>
<dbReference type="Proteomes" id="UP001300692">
    <property type="component" value="Unassembled WGS sequence"/>
</dbReference>
<dbReference type="RefSeq" id="WP_264138601.1">
    <property type="nucleotide sequence ID" value="NZ_JAOYOD010000001.1"/>
</dbReference>
<comment type="caution">
    <text evidence="2">The sequence shown here is derived from an EMBL/GenBank/DDBJ whole genome shotgun (WGS) entry which is preliminary data.</text>
</comment>
<protein>
    <submittedName>
        <fullName evidence="2">Beta-lactamase family protein</fullName>
    </submittedName>
</protein>
<sequence length="341" mass="39020">MADLDWGTRDLSVDSAVNLPRLNHLLQQLDADEHQLHSMLWVQGDTLVLEEYYNDYALDSLQDMRSATKSIRSLLLGIALDQGWIEDVEDPFLKYLPGHEVQKNIDPRKQQIRIVDLMTMSSGLDCNDWDRRSKGQEDKAYRKPADQWVQLALDLPQINDPGDTAMYCSLGAILLARVIEESSGLTIDQVAERFLFAPMGITHYRWGHTSSQREIPTAAKRLYMRPRDMAKIGWMVMHDGVWQGQRIVSEDWIKESTTAHVRLTGLEYGYFWWRIPLKVGESERYVQSILATGNGGQYIIMIPEIDALFVFTGGAYNSEKDKVPFVLLQRLLIPMAQACVE</sequence>
<dbReference type="InterPro" id="IPR050789">
    <property type="entry name" value="Diverse_Enzym_Activities"/>
</dbReference>
<dbReference type="Gene3D" id="3.40.710.10">
    <property type="entry name" value="DD-peptidase/beta-lactamase superfamily"/>
    <property type="match status" value="1"/>
</dbReference>
<dbReference type="SUPFAM" id="SSF56601">
    <property type="entry name" value="beta-lactamase/transpeptidase-like"/>
    <property type="match status" value="1"/>
</dbReference>
<organism evidence="2 3">
    <name type="scientific">Reichenbachiella ulvae</name>
    <dbReference type="NCBI Taxonomy" id="2980104"/>
    <lineage>
        <taxon>Bacteria</taxon>
        <taxon>Pseudomonadati</taxon>
        <taxon>Bacteroidota</taxon>
        <taxon>Cytophagia</taxon>
        <taxon>Cytophagales</taxon>
        <taxon>Reichenbachiellaceae</taxon>
        <taxon>Reichenbachiella</taxon>
    </lineage>
</organism>
<reference evidence="2 3" key="1">
    <citation type="submission" date="2022-10" db="EMBL/GenBank/DDBJ databases">
        <title>Comparative genomics and taxonomic characterization of three novel marine species of genus Reichenbachiella exhibiting antioxidant and polysaccharide degradation activities.</title>
        <authorList>
            <person name="Muhammad N."/>
            <person name="Lee Y.-J."/>
            <person name="Ko J."/>
            <person name="Kim S.-G."/>
        </authorList>
    </citation>
    <scope>NUCLEOTIDE SEQUENCE [LARGE SCALE GENOMIC DNA]</scope>
    <source>
        <strain evidence="2 3">ABR2-5</strain>
    </source>
</reference>